<organism evidence="1">
    <name type="scientific">Pararge aegeria</name>
    <name type="common">speckled wood butterfly</name>
    <dbReference type="NCBI Taxonomy" id="116150"/>
    <lineage>
        <taxon>Eukaryota</taxon>
        <taxon>Metazoa</taxon>
        <taxon>Ecdysozoa</taxon>
        <taxon>Arthropoda</taxon>
        <taxon>Hexapoda</taxon>
        <taxon>Insecta</taxon>
        <taxon>Pterygota</taxon>
        <taxon>Neoptera</taxon>
        <taxon>Endopterygota</taxon>
        <taxon>Lepidoptera</taxon>
        <taxon>Glossata</taxon>
        <taxon>Ditrysia</taxon>
        <taxon>Papilionoidea</taxon>
        <taxon>Nymphalidae</taxon>
        <taxon>Satyrinae</taxon>
        <taxon>Satyrini</taxon>
        <taxon>Parargina</taxon>
        <taxon>Pararge</taxon>
    </lineage>
</organism>
<dbReference type="EMBL" id="GAIX01006325">
    <property type="protein sequence ID" value="JAA86235.1"/>
    <property type="molecule type" value="Transcribed_RNA"/>
</dbReference>
<protein>
    <submittedName>
        <fullName evidence="1">Uncharacterized protein</fullName>
    </submittedName>
</protein>
<reference evidence="1" key="1">
    <citation type="journal article" date="2013" name="BMC Genomics">
        <title>Unscrambling butterfly oogenesis.</title>
        <authorList>
            <person name="Carter J.M."/>
            <person name="Baker S.C."/>
            <person name="Pink R."/>
            <person name="Carter D.R."/>
            <person name="Collins A."/>
            <person name="Tomlin J."/>
            <person name="Gibbs M."/>
            <person name="Breuker C.J."/>
        </authorList>
    </citation>
    <scope>NUCLEOTIDE SEQUENCE</scope>
    <source>
        <tissue evidence="1">Ovary</tissue>
    </source>
</reference>
<proteinExistence type="predicted"/>
<sequence>MCQFFVHKPLTKSTSLKIFLSFSTNNKMGNLFTSKLAPLTFYSDDTLLPWIHVAIQFMVGKDILNPIRPLPPEHRDALL</sequence>
<dbReference type="AlphaFoldDB" id="S4PG24"/>
<reference evidence="1" key="2">
    <citation type="submission" date="2013-05" db="EMBL/GenBank/DDBJ databases">
        <authorList>
            <person name="Carter J.-M."/>
            <person name="Baker S.C."/>
            <person name="Pink R."/>
            <person name="Carter D.R.F."/>
            <person name="Collins A."/>
            <person name="Tomlin J."/>
            <person name="Gibbs M."/>
            <person name="Breuker C.J."/>
        </authorList>
    </citation>
    <scope>NUCLEOTIDE SEQUENCE</scope>
    <source>
        <tissue evidence="1">Ovary</tissue>
    </source>
</reference>
<evidence type="ECO:0000313" key="1">
    <source>
        <dbReference type="EMBL" id="JAA86235.1"/>
    </source>
</evidence>
<name>S4PG24_9NEOP</name>
<accession>S4PG24</accession>